<keyword evidence="3" id="KW-1185">Reference proteome</keyword>
<feature type="chain" id="PRO_5039301004" evidence="1">
    <location>
        <begin position="37"/>
        <end position="181"/>
    </location>
</feature>
<reference evidence="2 3" key="1">
    <citation type="submission" date="2018-03" db="EMBL/GenBank/DDBJ databases">
        <title>Bioinformatic expansion and discovery of thiopeptide antibiotics.</title>
        <authorList>
            <person name="Schwalen C.J."/>
            <person name="Hudson G.A."/>
            <person name="Mitchell D.A."/>
        </authorList>
    </citation>
    <scope>NUCLEOTIDE SEQUENCE [LARGE SCALE GENOMIC DNA]</scope>
    <source>
        <strain evidence="2 3">ATCC 21389</strain>
    </source>
</reference>
<dbReference type="EMBL" id="PYBW01000140">
    <property type="protein sequence ID" value="PYC68214.1"/>
    <property type="molecule type" value="Genomic_DNA"/>
</dbReference>
<evidence type="ECO:0000256" key="1">
    <source>
        <dbReference type="SAM" id="SignalP"/>
    </source>
</evidence>
<keyword evidence="1" id="KW-0732">Signal</keyword>
<gene>
    <name evidence="2" type="ORF">C7C46_29395</name>
</gene>
<accession>A0A2V4NI84</accession>
<sequence>MDRRTPSHRTTSRSRRSRRLLAAGALLCLAAGVAGCSSSTSSKVNTVASSAAGAAQSALASVGSQAASQASSALSAGASAASSAFAGATAGADATGDVTLGTVTMTADGKAQVPVTVKNSQSSAQRYTIEVDFKDQGGGTLDIAVLNPGPVDAGQTANATATSNRKLSGTVVANVARAVRY</sequence>
<evidence type="ECO:0000313" key="2">
    <source>
        <dbReference type="EMBL" id="PYC68214.1"/>
    </source>
</evidence>
<protein>
    <submittedName>
        <fullName evidence="2">Uncharacterized protein</fullName>
    </submittedName>
</protein>
<name>A0A2V4NI84_9ACTN</name>
<feature type="signal peptide" evidence="1">
    <location>
        <begin position="1"/>
        <end position="36"/>
    </location>
</feature>
<comment type="caution">
    <text evidence="2">The sequence shown here is derived from an EMBL/GenBank/DDBJ whole genome shotgun (WGS) entry which is preliminary data.</text>
</comment>
<dbReference type="Proteomes" id="UP000248039">
    <property type="component" value="Unassembled WGS sequence"/>
</dbReference>
<proteinExistence type="predicted"/>
<dbReference type="AlphaFoldDB" id="A0A2V4NI84"/>
<dbReference type="RefSeq" id="WP_181442598.1">
    <property type="nucleotide sequence ID" value="NZ_PYBW01000140.1"/>
</dbReference>
<organism evidence="2 3">
    <name type="scientific">Streptomyces tateyamensis</name>
    <dbReference type="NCBI Taxonomy" id="565073"/>
    <lineage>
        <taxon>Bacteria</taxon>
        <taxon>Bacillati</taxon>
        <taxon>Actinomycetota</taxon>
        <taxon>Actinomycetes</taxon>
        <taxon>Kitasatosporales</taxon>
        <taxon>Streptomycetaceae</taxon>
        <taxon>Streptomyces</taxon>
    </lineage>
</organism>
<evidence type="ECO:0000313" key="3">
    <source>
        <dbReference type="Proteomes" id="UP000248039"/>
    </source>
</evidence>